<dbReference type="Proteomes" id="UP001371456">
    <property type="component" value="Unassembled WGS sequence"/>
</dbReference>
<dbReference type="PANTHER" id="PTHR45843:SF2">
    <property type="entry name" value="PPIASE CYCLOPHILIN-TYPE DOMAIN-CONTAINING PROTEIN"/>
    <property type="match status" value="1"/>
</dbReference>
<dbReference type="InterPro" id="IPR035542">
    <property type="entry name" value="CRIP"/>
</dbReference>
<dbReference type="GO" id="GO:0005634">
    <property type="term" value="C:nucleus"/>
    <property type="evidence" value="ECO:0007669"/>
    <property type="project" value="TreeGrafter"/>
</dbReference>
<dbReference type="GO" id="GO:0003723">
    <property type="term" value="F:RNA binding"/>
    <property type="evidence" value="ECO:0007669"/>
    <property type="project" value="UniProtKB-KW"/>
</dbReference>
<dbReference type="Gene3D" id="2.40.100.10">
    <property type="entry name" value="Cyclophilin-like"/>
    <property type="match status" value="1"/>
</dbReference>
<dbReference type="InterPro" id="IPR029000">
    <property type="entry name" value="Cyclophilin-like_dom_sf"/>
</dbReference>
<gene>
    <name evidence="3" type="ORF">RDI58_022066</name>
</gene>
<evidence type="ECO:0000313" key="4">
    <source>
        <dbReference type="Proteomes" id="UP001371456"/>
    </source>
</evidence>
<dbReference type="InterPro" id="IPR002130">
    <property type="entry name" value="Cyclophilin-type_PPIase_dom"/>
</dbReference>
<comment type="caution">
    <text evidence="3">The sequence shown here is derived from an EMBL/GenBank/DDBJ whole genome shotgun (WGS) entry which is preliminary data.</text>
</comment>
<organism evidence="3 4">
    <name type="scientific">Solanum bulbocastanum</name>
    <name type="common">Wild potato</name>
    <dbReference type="NCBI Taxonomy" id="147425"/>
    <lineage>
        <taxon>Eukaryota</taxon>
        <taxon>Viridiplantae</taxon>
        <taxon>Streptophyta</taxon>
        <taxon>Embryophyta</taxon>
        <taxon>Tracheophyta</taxon>
        <taxon>Spermatophyta</taxon>
        <taxon>Magnoliopsida</taxon>
        <taxon>eudicotyledons</taxon>
        <taxon>Gunneridae</taxon>
        <taxon>Pentapetalae</taxon>
        <taxon>asterids</taxon>
        <taxon>lamiids</taxon>
        <taxon>Solanales</taxon>
        <taxon>Solanaceae</taxon>
        <taxon>Solanoideae</taxon>
        <taxon>Solaneae</taxon>
        <taxon>Solanum</taxon>
    </lineage>
</organism>
<evidence type="ECO:0000313" key="3">
    <source>
        <dbReference type="EMBL" id="KAK6779882.1"/>
    </source>
</evidence>
<reference evidence="3 4" key="1">
    <citation type="submission" date="2024-02" db="EMBL/GenBank/DDBJ databases">
        <title>de novo genome assembly of Solanum bulbocastanum strain 11H21.</title>
        <authorList>
            <person name="Hosaka A.J."/>
        </authorList>
    </citation>
    <scope>NUCLEOTIDE SEQUENCE [LARGE SCALE GENOMIC DNA]</scope>
    <source>
        <tissue evidence="3">Young leaves</tissue>
    </source>
</reference>
<evidence type="ECO:0000259" key="2">
    <source>
        <dbReference type="Pfam" id="PF00160"/>
    </source>
</evidence>
<feature type="domain" description="PPIase cyclophilin-type" evidence="2">
    <location>
        <begin position="202"/>
        <end position="256"/>
    </location>
</feature>
<dbReference type="GO" id="GO:0003755">
    <property type="term" value="F:peptidyl-prolyl cis-trans isomerase activity"/>
    <property type="evidence" value="ECO:0007669"/>
    <property type="project" value="InterPro"/>
</dbReference>
<name>A0AAN8T7C3_SOLBU</name>
<keyword evidence="4" id="KW-1185">Reference proteome</keyword>
<accession>A0AAN8T7C3</accession>
<dbReference type="AlphaFoldDB" id="A0AAN8T7C3"/>
<dbReference type="SUPFAM" id="SSF50891">
    <property type="entry name" value="Cyclophilin-like"/>
    <property type="match status" value="1"/>
</dbReference>
<evidence type="ECO:0000256" key="1">
    <source>
        <dbReference type="ARBA" id="ARBA00022884"/>
    </source>
</evidence>
<dbReference type="EMBL" id="JBANQN010000009">
    <property type="protein sequence ID" value="KAK6779882.1"/>
    <property type="molecule type" value="Genomic_DNA"/>
</dbReference>
<keyword evidence="1" id="KW-0694">RNA-binding</keyword>
<dbReference type="Pfam" id="PF00160">
    <property type="entry name" value="Pro_isomerase"/>
    <property type="match status" value="1"/>
</dbReference>
<dbReference type="PANTHER" id="PTHR45843">
    <property type="entry name" value="PEPTIDYL-PROLYL CIS-TRANS ISOMERASE-LIKE 4"/>
    <property type="match status" value="1"/>
</dbReference>
<sequence>MIDDDVRLDDDWMPKDEELGVREEKEAHSRAVILESVGDIPDAEMKSERRQQAAWLLKISEKKKRDKKATSANNKATFQAAQEAVARDFPSTEHIRAVSHSTGIVLNILLTPWSLKCSVFDNVITTSPKVENKKKALASEQAHARRCRIKGCNAQNTSCEVLRQAYQSVSFDVQVFLKLCKINYYDGYLWKYSFGDPTGSGDDEIHLDLEHSKSGIVAMAEKNLNATQLYITHLDYLDTVFGENGEGFDSLNKIFNEAYLDEISESNTLTYWSILAN</sequence>
<protein>
    <recommendedName>
        <fullName evidence="2">PPIase cyclophilin-type domain-containing protein</fullName>
    </recommendedName>
</protein>
<proteinExistence type="predicted"/>